<dbReference type="EMBL" id="JAOPGA020001261">
    <property type="protein sequence ID" value="KAL0486721.1"/>
    <property type="molecule type" value="Genomic_DNA"/>
</dbReference>
<evidence type="ECO:0000259" key="3">
    <source>
        <dbReference type="Pfam" id="PF19291"/>
    </source>
</evidence>
<evidence type="ECO:0000256" key="1">
    <source>
        <dbReference type="SAM" id="MobiDB-lite"/>
    </source>
</evidence>
<dbReference type="AlphaFoldDB" id="A0AAW2ZC22"/>
<comment type="caution">
    <text evidence="4">The sequence shown here is derived from an EMBL/GenBank/DDBJ whole genome shotgun (WGS) entry which is preliminary data.</text>
</comment>
<feature type="compositionally biased region" description="Polar residues" evidence="1">
    <location>
        <begin position="174"/>
        <end position="184"/>
    </location>
</feature>
<feature type="domain" description="Trehalase-like N-terminal" evidence="3">
    <location>
        <begin position="44"/>
        <end position="119"/>
    </location>
</feature>
<dbReference type="InterPro" id="IPR012341">
    <property type="entry name" value="6hp_glycosidase-like_sf"/>
</dbReference>
<dbReference type="SUPFAM" id="SSF48208">
    <property type="entry name" value="Six-hairpin glycosidases"/>
    <property type="match status" value="1"/>
</dbReference>
<keyword evidence="5" id="KW-1185">Reference proteome</keyword>
<evidence type="ECO:0000313" key="4">
    <source>
        <dbReference type="EMBL" id="KAL0486721.1"/>
    </source>
</evidence>
<dbReference type="Pfam" id="PF19291">
    <property type="entry name" value="TREH_N"/>
    <property type="match status" value="1"/>
</dbReference>
<organism evidence="4 5">
    <name type="scientific">Acrasis kona</name>
    <dbReference type="NCBI Taxonomy" id="1008807"/>
    <lineage>
        <taxon>Eukaryota</taxon>
        <taxon>Discoba</taxon>
        <taxon>Heterolobosea</taxon>
        <taxon>Tetramitia</taxon>
        <taxon>Eutetramitia</taxon>
        <taxon>Acrasidae</taxon>
        <taxon>Acrasis</taxon>
    </lineage>
</organism>
<dbReference type="Gene3D" id="1.50.10.10">
    <property type="match status" value="1"/>
</dbReference>
<evidence type="ECO:0000259" key="2">
    <source>
        <dbReference type="Pfam" id="PF00723"/>
    </source>
</evidence>
<reference evidence="4 5" key="1">
    <citation type="submission" date="2024-03" db="EMBL/GenBank/DDBJ databases">
        <title>The Acrasis kona genome and developmental transcriptomes reveal deep origins of eukaryotic multicellular pathways.</title>
        <authorList>
            <person name="Sheikh S."/>
            <person name="Fu C.-J."/>
            <person name="Brown M.W."/>
            <person name="Baldauf S.L."/>
        </authorList>
    </citation>
    <scope>NUCLEOTIDE SEQUENCE [LARGE SCALE GENOMIC DNA]</scope>
    <source>
        <strain evidence="4 5">ATCC MYA-3509</strain>
    </source>
</reference>
<accession>A0AAW2ZC22</accession>
<feature type="domain" description="GH15-like" evidence="2">
    <location>
        <begin position="354"/>
        <end position="740"/>
    </location>
</feature>
<dbReference type="PANTHER" id="PTHR31616:SF0">
    <property type="entry name" value="GLUCAN 1,4-ALPHA-GLUCOSIDASE"/>
    <property type="match status" value="1"/>
</dbReference>
<feature type="region of interest" description="Disordered" evidence="1">
    <location>
        <begin position="159"/>
        <end position="184"/>
    </location>
</feature>
<dbReference type="GO" id="GO:0005975">
    <property type="term" value="P:carbohydrate metabolic process"/>
    <property type="evidence" value="ECO:0007669"/>
    <property type="project" value="InterPro"/>
</dbReference>
<dbReference type="InterPro" id="IPR008928">
    <property type="entry name" value="6-hairpin_glycosidase_sf"/>
</dbReference>
<dbReference type="InterPro" id="IPR011613">
    <property type="entry name" value="GH15-like"/>
</dbReference>
<dbReference type="PANTHER" id="PTHR31616">
    <property type="entry name" value="TREHALASE"/>
    <property type="match status" value="1"/>
</dbReference>
<dbReference type="InterPro" id="IPR045582">
    <property type="entry name" value="Trehalase-like_N"/>
</dbReference>
<evidence type="ECO:0000313" key="5">
    <source>
        <dbReference type="Proteomes" id="UP001431209"/>
    </source>
</evidence>
<sequence length="755" mass="85209">MSEVKDLKNILQGLGSEADQAANMYKHSSKPTTSDEAPPEVYLPIDSYGLIGNMKTSALVGTNGSIDWCCFPHFNSPSVFARVLDFNKGGHFSVKCDTEGVTTKQHYWPDTNLLVTRFLTGQGVGQLVDFMPVIRGGATSNYFQNKQKREESLISSCSSLSEGDLAPTPGSRGATPSTPSGSTANFAFIDKNAKNLAPPSAATQKDAQNYDYIVRRLEVVHGHLDFTMECFPAFNYARDEHSLDVSKSSKRAVFRSKNMCCQLDSSVPLKETKREKNQGDCGSGVVSQFSLSEGSTVTFIFKQIKIPSNVRASTVLEQAEELKTEVKQNKLVDWLFIKTVNYWHQWLKQCTYQGRYREMVHRSVLALKLMTFAPTGAIVASPTCSLPEHIGGVRNWDYRYTWLRDASFTLYSFLRIGFTEEAKQFMLYLEARCHEMTKEEADEDDPTPPLQIMYGIDGSHHLQEEELNHLSGYKNSKPVRIGNGAYNQLQLDVYGELMDAVYLYNKYGSPISYDLWTYLRKIVNWVCKNWHRADEGVWEVRGGKQHFLYSKVMCWVALDRAIRLADKRSFPSNREVWLKTRDNIYEDIMKNGWNEDIQAFVQYYGSDTLDASALILPLVLFCSPTDPRMLKTIDAINKPPNKGGLVSSSLVYRYDVSKTDDGFGGSDEGTFNMCTFWLIEALTRAGRTDKKRLLESQLMFEQMMTYSNHLGLYSEEMSFGGVALGNFPQAFTHLAVISAAFNLNRCLDNQAPDLL</sequence>
<name>A0AAW2ZC22_9EUKA</name>
<protein>
    <submittedName>
        <fullName evidence="4">Trehalase</fullName>
    </submittedName>
</protein>
<dbReference type="GO" id="GO:0004553">
    <property type="term" value="F:hydrolase activity, hydrolyzing O-glycosyl compounds"/>
    <property type="evidence" value="ECO:0007669"/>
    <property type="project" value="TreeGrafter"/>
</dbReference>
<gene>
    <name evidence="4" type="ORF">AKO1_001591</name>
</gene>
<proteinExistence type="predicted"/>
<dbReference type="Pfam" id="PF00723">
    <property type="entry name" value="Glyco_hydro_15"/>
    <property type="match status" value="1"/>
</dbReference>
<dbReference type="Proteomes" id="UP001431209">
    <property type="component" value="Unassembled WGS sequence"/>
</dbReference>